<accession>A0ABW1PC81</accession>
<evidence type="ECO:0000256" key="1">
    <source>
        <dbReference type="SAM" id="MobiDB-lite"/>
    </source>
</evidence>
<keyword evidence="4" id="KW-1185">Reference proteome</keyword>
<evidence type="ECO:0000256" key="2">
    <source>
        <dbReference type="SAM" id="Phobius"/>
    </source>
</evidence>
<evidence type="ECO:0000313" key="3">
    <source>
        <dbReference type="EMBL" id="MFC6093220.1"/>
    </source>
</evidence>
<feature type="compositionally biased region" description="Low complexity" evidence="1">
    <location>
        <begin position="61"/>
        <end position="115"/>
    </location>
</feature>
<keyword evidence="2" id="KW-1133">Transmembrane helix</keyword>
<reference evidence="4" key="1">
    <citation type="journal article" date="2019" name="Int. J. Syst. Evol. Microbiol.">
        <title>The Global Catalogue of Microorganisms (GCM) 10K type strain sequencing project: providing services to taxonomists for standard genome sequencing and annotation.</title>
        <authorList>
            <consortium name="The Broad Institute Genomics Platform"/>
            <consortium name="The Broad Institute Genome Sequencing Center for Infectious Disease"/>
            <person name="Wu L."/>
            <person name="Ma J."/>
        </authorList>
    </citation>
    <scope>NUCLEOTIDE SEQUENCE [LARGE SCALE GENOMIC DNA]</scope>
    <source>
        <strain evidence="4">CGMCC 4.7246</strain>
    </source>
</reference>
<gene>
    <name evidence="3" type="ORF">ACFP3R_28445</name>
</gene>
<name>A0ABW1PC81_9PSEU</name>
<feature type="region of interest" description="Disordered" evidence="1">
    <location>
        <begin position="1"/>
        <end position="134"/>
    </location>
</feature>
<sequence>MTTPPNQPPPGQPQGFPPPEQPGWGPPSPQGFPGQQPGHPPPDQPGQPGHPQGYPPPAYPQPGQTGYAAPDQGGYPQPGYGQPGYAQPGYPQHPQPGYAQHPQPGYPQPGYQGQPVHPHYPQGGQPFPPPRKGLSKAAKALVGAIGLGVVGIVVLGLVTGLTGPGGADAGDCLKINSASVTDSDVEQIDCASPEAAFKVAVRLDSGTGACPTGDYTEFYTSGGRRGDGYKLCLVLNASEGDCFKQEGTIVAAKTTKVTCGTPDAFKVERVIGSSDENACASGDTAVVYSLPPSTICLTNA</sequence>
<protein>
    <submittedName>
        <fullName evidence="3">Uncharacterized protein</fullName>
    </submittedName>
</protein>
<feature type="compositionally biased region" description="Pro residues" evidence="1">
    <location>
        <begin position="1"/>
        <end position="30"/>
    </location>
</feature>
<organism evidence="3 4">
    <name type="scientific">Saccharothrix lopnurensis</name>
    <dbReference type="NCBI Taxonomy" id="1670621"/>
    <lineage>
        <taxon>Bacteria</taxon>
        <taxon>Bacillati</taxon>
        <taxon>Actinomycetota</taxon>
        <taxon>Actinomycetes</taxon>
        <taxon>Pseudonocardiales</taxon>
        <taxon>Pseudonocardiaceae</taxon>
        <taxon>Saccharothrix</taxon>
    </lineage>
</organism>
<keyword evidence="2" id="KW-0472">Membrane</keyword>
<dbReference type="Proteomes" id="UP001596220">
    <property type="component" value="Unassembled WGS sequence"/>
</dbReference>
<evidence type="ECO:0000313" key="4">
    <source>
        <dbReference type="Proteomes" id="UP001596220"/>
    </source>
</evidence>
<keyword evidence="2" id="KW-0812">Transmembrane</keyword>
<dbReference type="RefSeq" id="WP_380640189.1">
    <property type="nucleotide sequence ID" value="NZ_JBHSQO010000040.1"/>
</dbReference>
<dbReference type="EMBL" id="JBHSQO010000040">
    <property type="protein sequence ID" value="MFC6093220.1"/>
    <property type="molecule type" value="Genomic_DNA"/>
</dbReference>
<feature type="transmembrane region" description="Helical" evidence="2">
    <location>
        <begin position="140"/>
        <end position="161"/>
    </location>
</feature>
<comment type="caution">
    <text evidence="3">The sequence shown here is derived from an EMBL/GenBank/DDBJ whole genome shotgun (WGS) entry which is preliminary data.</text>
</comment>
<proteinExistence type="predicted"/>